<gene>
    <name evidence="8" type="ORF">C1876_01625</name>
    <name evidence="9" type="ORF">DMP09_00015</name>
</gene>
<dbReference type="PROSITE" id="PS50850">
    <property type="entry name" value="MFS"/>
    <property type="match status" value="1"/>
</dbReference>
<reference evidence="11" key="2">
    <citation type="submission" date="2018-05" db="EMBL/GenBank/DDBJ databases">
        <title>Genome Sequencing of selected type strains of the family Eggerthellaceae.</title>
        <authorList>
            <person name="Danylec N."/>
            <person name="Stoll D.A."/>
            <person name="Doetsch A."/>
            <person name="Huch M."/>
        </authorList>
    </citation>
    <scope>NUCLEOTIDE SEQUENCE [LARGE SCALE GENOMIC DNA]</scope>
    <source>
        <strain evidence="11">DSM 16107</strain>
    </source>
</reference>
<dbReference type="PANTHER" id="PTHR43385">
    <property type="entry name" value="RIBOFLAVIN TRANSPORTER RIBJ"/>
    <property type="match status" value="1"/>
</dbReference>
<feature type="transmembrane region" description="Helical" evidence="6">
    <location>
        <begin position="279"/>
        <end position="298"/>
    </location>
</feature>
<dbReference type="GO" id="GO:0005886">
    <property type="term" value="C:plasma membrane"/>
    <property type="evidence" value="ECO:0007669"/>
    <property type="project" value="UniProtKB-SubCell"/>
</dbReference>
<dbReference type="PANTHER" id="PTHR43385:SF1">
    <property type="entry name" value="RIBOFLAVIN TRANSPORTER RIBJ"/>
    <property type="match status" value="1"/>
</dbReference>
<dbReference type="EMBL" id="QICC01000001">
    <property type="protein sequence ID" value="RNM43434.1"/>
    <property type="molecule type" value="Genomic_DNA"/>
</dbReference>
<evidence type="ECO:0000256" key="1">
    <source>
        <dbReference type="ARBA" id="ARBA00004651"/>
    </source>
</evidence>
<dbReference type="EMBL" id="PPTT01000002">
    <property type="protein sequence ID" value="RDB71545.1"/>
    <property type="molecule type" value="Genomic_DNA"/>
</dbReference>
<evidence type="ECO:0000313" key="8">
    <source>
        <dbReference type="EMBL" id="RDB71545.1"/>
    </source>
</evidence>
<dbReference type="Pfam" id="PF07690">
    <property type="entry name" value="MFS_1"/>
    <property type="match status" value="1"/>
</dbReference>
<evidence type="ECO:0000256" key="6">
    <source>
        <dbReference type="SAM" id="Phobius"/>
    </source>
</evidence>
<reference evidence="9" key="3">
    <citation type="journal article" date="2019" name="Microbiol. Resour. Announc.">
        <title>Draft Genome Sequences of Type Strains of Gordonibacter faecihominis, Paraeggerthella hongkongensis, Parvibacter caecicola,Slackia equolifaciens, Slackia faecicanis, and Slackia isoflavoniconvertens.</title>
        <authorList>
            <person name="Danylec N."/>
            <person name="Stoll D.A."/>
            <person name="Dotsch A."/>
            <person name="Huch M."/>
        </authorList>
    </citation>
    <scope>NUCLEOTIDE SEQUENCE</scope>
    <source>
        <strain evidence="9">DSM 16107</strain>
    </source>
</reference>
<evidence type="ECO:0000313" key="9">
    <source>
        <dbReference type="EMBL" id="RNM43434.1"/>
    </source>
</evidence>
<organism evidence="9 11">
    <name type="scientific">Eggerthella sinensis</name>
    <dbReference type="NCBI Taxonomy" id="242230"/>
    <lineage>
        <taxon>Bacteria</taxon>
        <taxon>Bacillati</taxon>
        <taxon>Actinomycetota</taxon>
        <taxon>Coriobacteriia</taxon>
        <taxon>Eggerthellales</taxon>
        <taxon>Eggerthellaceae</taxon>
        <taxon>Eggerthella</taxon>
    </lineage>
</organism>
<dbReference type="Gene3D" id="1.20.1250.20">
    <property type="entry name" value="MFS general substrate transporter like domains"/>
    <property type="match status" value="2"/>
</dbReference>
<evidence type="ECO:0000256" key="4">
    <source>
        <dbReference type="ARBA" id="ARBA00022989"/>
    </source>
</evidence>
<dbReference type="InterPro" id="IPR052983">
    <property type="entry name" value="MFS_Riboflavin_Transporter"/>
</dbReference>
<keyword evidence="3 6" id="KW-0812">Transmembrane</keyword>
<evidence type="ECO:0000259" key="7">
    <source>
        <dbReference type="PROSITE" id="PS50850"/>
    </source>
</evidence>
<dbReference type="AlphaFoldDB" id="A0A3N0J2I9"/>
<dbReference type="InterPro" id="IPR036259">
    <property type="entry name" value="MFS_trans_sf"/>
</dbReference>
<feature type="transmembrane region" description="Helical" evidence="6">
    <location>
        <begin position="121"/>
        <end position="146"/>
    </location>
</feature>
<feature type="transmembrane region" description="Helical" evidence="6">
    <location>
        <begin position="34"/>
        <end position="54"/>
    </location>
</feature>
<sequence>MMISGSIGFFTVVAGSFYVPVSQSLGVEESTLAWYMTIVSLGQAISMPLAGRLVPRMNIPVHMTLICAVEALAGAAMAFYTDVSMWYVSGAVIGFCMGFNTSVGIAIILNNWFVRRAGFAIGMAWAIASVCNAIMSPIVTQVIGAIGWRAGYLALAAVSACIMLSSTVFLLRLSPADKGMKPYGYEEALAAGEGEGSAAETEGVDFRSAVRSPAFFALVGAMCLIVMTTVTNQLFPMYGSSVGFDPTVGSLMVSAAMLCDIAWNPLIGITCDKFGPAKAILLWACVTVVSFGCLLASPSSPALACLGAGLNDSMYAVFGTGMATLTMAIFGRKDYGRIYSLVPAIGYVVGSIGAPLLTAIYEQTGGFSSVWVFCIVCDVAIAVLAIVAMRSGRGLSWKRGEDAAVAERAPALEGGGAQGV</sequence>
<dbReference type="Proteomes" id="UP000270112">
    <property type="component" value="Unassembled WGS sequence"/>
</dbReference>
<proteinExistence type="predicted"/>
<keyword evidence="2" id="KW-0813">Transport</keyword>
<evidence type="ECO:0000313" key="10">
    <source>
        <dbReference type="Proteomes" id="UP000253817"/>
    </source>
</evidence>
<name>A0A3N0J2I9_9ACTN</name>
<feature type="transmembrane region" description="Helical" evidence="6">
    <location>
        <begin position="367"/>
        <end position="389"/>
    </location>
</feature>
<accession>A0A3N0J2I9</accession>
<feature type="transmembrane region" description="Helical" evidence="6">
    <location>
        <begin position="313"/>
        <end position="331"/>
    </location>
</feature>
<dbReference type="InterPro" id="IPR011701">
    <property type="entry name" value="MFS"/>
</dbReference>
<feature type="transmembrane region" description="Helical" evidence="6">
    <location>
        <begin position="152"/>
        <end position="171"/>
    </location>
</feature>
<dbReference type="OrthoDB" id="182417at2"/>
<evidence type="ECO:0000313" key="11">
    <source>
        <dbReference type="Proteomes" id="UP000270112"/>
    </source>
</evidence>
<dbReference type="Proteomes" id="UP000253817">
    <property type="component" value="Unassembled WGS sequence"/>
</dbReference>
<feature type="transmembrane region" description="Helical" evidence="6">
    <location>
        <begin position="61"/>
        <end position="80"/>
    </location>
</feature>
<feature type="transmembrane region" description="Helical" evidence="6">
    <location>
        <begin position="86"/>
        <end position="109"/>
    </location>
</feature>
<evidence type="ECO:0000256" key="2">
    <source>
        <dbReference type="ARBA" id="ARBA00022448"/>
    </source>
</evidence>
<keyword evidence="10" id="KW-1185">Reference proteome</keyword>
<comment type="subcellular location">
    <subcellularLocation>
        <location evidence="1">Cell membrane</location>
        <topology evidence="1">Multi-pass membrane protein</topology>
    </subcellularLocation>
</comment>
<feature type="domain" description="Major facilitator superfamily (MFS) profile" evidence="7">
    <location>
        <begin position="1"/>
        <end position="392"/>
    </location>
</feature>
<feature type="transmembrane region" description="Helical" evidence="6">
    <location>
        <begin position="338"/>
        <end position="361"/>
    </location>
</feature>
<feature type="transmembrane region" description="Helical" evidence="6">
    <location>
        <begin position="215"/>
        <end position="235"/>
    </location>
</feature>
<dbReference type="InterPro" id="IPR020846">
    <property type="entry name" value="MFS_dom"/>
</dbReference>
<evidence type="ECO:0000256" key="5">
    <source>
        <dbReference type="ARBA" id="ARBA00023136"/>
    </source>
</evidence>
<dbReference type="SUPFAM" id="SSF103473">
    <property type="entry name" value="MFS general substrate transporter"/>
    <property type="match status" value="1"/>
</dbReference>
<feature type="transmembrane region" description="Helical" evidence="6">
    <location>
        <begin position="247"/>
        <end position="267"/>
    </location>
</feature>
<dbReference type="GO" id="GO:0022857">
    <property type="term" value="F:transmembrane transporter activity"/>
    <property type="evidence" value="ECO:0007669"/>
    <property type="project" value="InterPro"/>
</dbReference>
<keyword evidence="5 6" id="KW-0472">Membrane</keyword>
<reference evidence="8 10" key="1">
    <citation type="journal article" date="2018" name="Elife">
        <title>Discovery and characterization of a prevalent human gut bacterial enzyme sufficient for the inactivation of a family of plant toxins.</title>
        <authorList>
            <person name="Koppel N."/>
            <person name="Bisanz J.E."/>
            <person name="Pandelia M.E."/>
            <person name="Turnbaugh P.J."/>
            <person name="Balskus E.P."/>
        </authorList>
    </citation>
    <scope>NUCLEOTIDE SEQUENCE [LARGE SCALE GENOMIC DNA]</scope>
    <source>
        <strain evidence="8 10">DSM 16107</strain>
    </source>
</reference>
<evidence type="ECO:0000256" key="3">
    <source>
        <dbReference type="ARBA" id="ARBA00022692"/>
    </source>
</evidence>
<protein>
    <submittedName>
        <fullName evidence="9">MFS transporter</fullName>
    </submittedName>
</protein>
<keyword evidence="4 6" id="KW-1133">Transmembrane helix</keyword>
<comment type="caution">
    <text evidence="9">The sequence shown here is derived from an EMBL/GenBank/DDBJ whole genome shotgun (WGS) entry which is preliminary data.</text>
</comment>